<keyword evidence="3" id="KW-0998">Cell outer membrane</keyword>
<evidence type="ECO:0000256" key="3">
    <source>
        <dbReference type="ARBA" id="ARBA00023237"/>
    </source>
</evidence>
<gene>
    <name evidence="4" type="ORF">C0V70_07275</name>
</gene>
<proteinExistence type="predicted"/>
<dbReference type="Pfam" id="PF00691">
    <property type="entry name" value="OmpA"/>
    <property type="match status" value="1"/>
</dbReference>
<reference evidence="4 5" key="1">
    <citation type="submission" date="2018-01" db="EMBL/GenBank/DDBJ databases">
        <title>Complete genome sequence of Bacteriovorax stolpii DSM12778.</title>
        <authorList>
            <person name="Tang B."/>
            <person name="Chang J."/>
        </authorList>
    </citation>
    <scope>NUCLEOTIDE SEQUENCE [LARGE SCALE GENOMIC DNA]</scope>
    <source>
        <strain evidence="4 5">DSM 12778</strain>
    </source>
</reference>
<dbReference type="CDD" id="cd07185">
    <property type="entry name" value="OmpA_C-like"/>
    <property type="match status" value="1"/>
</dbReference>
<evidence type="ECO:0000313" key="4">
    <source>
        <dbReference type="EMBL" id="AUN97910.1"/>
    </source>
</evidence>
<dbReference type="GO" id="GO:0009279">
    <property type="term" value="C:cell outer membrane"/>
    <property type="evidence" value="ECO:0007669"/>
    <property type="project" value="UniProtKB-SubCell"/>
</dbReference>
<keyword evidence="4" id="KW-0449">Lipoprotein</keyword>
<comment type="subcellular location">
    <subcellularLocation>
        <location evidence="1">Cell outer membrane</location>
    </subcellularLocation>
</comment>
<dbReference type="KEGG" id="bsto:C0V70_07275"/>
<dbReference type="Proteomes" id="UP000235584">
    <property type="component" value="Chromosome"/>
</dbReference>
<evidence type="ECO:0000313" key="5">
    <source>
        <dbReference type="Proteomes" id="UP000235584"/>
    </source>
</evidence>
<dbReference type="PRINTS" id="PR01021">
    <property type="entry name" value="OMPADOMAIN"/>
</dbReference>
<dbReference type="InterPro" id="IPR006664">
    <property type="entry name" value="OMP_bac"/>
</dbReference>
<dbReference type="InterPro" id="IPR006690">
    <property type="entry name" value="OMPA-like_CS"/>
</dbReference>
<sequence>MLKQFCLFSLLIFVVACSSAKKKNGADDSDADVSGKNDYVLELNGDSDSGRAGHLKTIYFDYRSANITAESKKMLDENIAFLVANDAVNIQIEGHADERGSSQFNLTLGEKRAQSVYDYLTGRGVDGKKLTMISLGKEKPVSFGHDEEAWSKNRRANFVVTAK</sequence>
<dbReference type="SUPFAM" id="SSF103088">
    <property type="entry name" value="OmpA-like"/>
    <property type="match status" value="1"/>
</dbReference>
<dbReference type="EMBL" id="CP025704">
    <property type="protein sequence ID" value="AUN97910.1"/>
    <property type="molecule type" value="Genomic_DNA"/>
</dbReference>
<keyword evidence="2" id="KW-0472">Membrane</keyword>
<dbReference type="PROSITE" id="PS51257">
    <property type="entry name" value="PROKAR_LIPOPROTEIN"/>
    <property type="match status" value="1"/>
</dbReference>
<dbReference type="PANTHER" id="PTHR30329:SF21">
    <property type="entry name" value="LIPOPROTEIN YIAD-RELATED"/>
    <property type="match status" value="1"/>
</dbReference>
<dbReference type="Gene3D" id="3.30.1330.60">
    <property type="entry name" value="OmpA-like domain"/>
    <property type="match status" value="1"/>
</dbReference>
<dbReference type="AlphaFoldDB" id="A0A2K9NQV1"/>
<dbReference type="InterPro" id="IPR036737">
    <property type="entry name" value="OmpA-like_sf"/>
</dbReference>
<keyword evidence="5" id="KW-1185">Reference proteome</keyword>
<dbReference type="InterPro" id="IPR050330">
    <property type="entry name" value="Bact_OuterMem_StrucFunc"/>
</dbReference>
<dbReference type="PROSITE" id="PS51123">
    <property type="entry name" value="OMPA_2"/>
    <property type="match status" value="1"/>
</dbReference>
<dbReference type="RefSeq" id="WP_102243203.1">
    <property type="nucleotide sequence ID" value="NZ_CP025704.1"/>
</dbReference>
<organism evidence="4 5">
    <name type="scientific">Bacteriovorax stolpii</name>
    <name type="common">Bdellovibrio stolpii</name>
    <dbReference type="NCBI Taxonomy" id="960"/>
    <lineage>
        <taxon>Bacteria</taxon>
        <taxon>Pseudomonadati</taxon>
        <taxon>Bdellovibrionota</taxon>
        <taxon>Bacteriovoracia</taxon>
        <taxon>Bacteriovoracales</taxon>
        <taxon>Bacteriovoracaceae</taxon>
        <taxon>Bacteriovorax</taxon>
    </lineage>
</organism>
<protein>
    <submittedName>
        <fullName evidence="4">Peptidoglycan-associated outer membrane lipoprotein</fullName>
    </submittedName>
</protein>
<accession>A0A2K9NQV1</accession>
<name>A0A2K9NQV1_BACTC</name>
<dbReference type="PROSITE" id="PS01068">
    <property type="entry name" value="OMPA_1"/>
    <property type="match status" value="1"/>
</dbReference>
<evidence type="ECO:0000256" key="1">
    <source>
        <dbReference type="ARBA" id="ARBA00004442"/>
    </source>
</evidence>
<evidence type="ECO:0000256" key="2">
    <source>
        <dbReference type="ARBA" id="ARBA00023136"/>
    </source>
</evidence>
<dbReference type="InterPro" id="IPR006665">
    <property type="entry name" value="OmpA-like"/>
</dbReference>
<dbReference type="PANTHER" id="PTHR30329">
    <property type="entry name" value="STATOR ELEMENT OF FLAGELLAR MOTOR COMPLEX"/>
    <property type="match status" value="1"/>
</dbReference>